<accession>H2ZBK4</accession>
<protein>
    <submittedName>
        <fullName evidence="2">Uncharacterized protein</fullName>
    </submittedName>
</protein>
<dbReference type="Gene3D" id="3.30.420.40">
    <property type="match status" value="1"/>
</dbReference>
<comment type="similarity">
    <text evidence="1">Belongs to the actin family.</text>
</comment>
<dbReference type="PRINTS" id="PR00190">
    <property type="entry name" value="ACTIN"/>
</dbReference>
<name>H2ZBK4_CIOSA</name>
<dbReference type="Pfam" id="PF00022">
    <property type="entry name" value="Actin"/>
    <property type="match status" value="1"/>
</dbReference>
<sequence length="87" mass="9715">MDDGFALVVDNGSDICEVDFARDNVLSLASIAARFHHQGVRVSLCEKDCLVGNKAKEEKSTMIPKYPIELGIVTNWDDMEKTLDHTF</sequence>
<dbReference type="GeneTree" id="ENSGT00950000182960"/>
<dbReference type="AlphaFoldDB" id="H2ZBK4"/>
<dbReference type="InterPro" id="IPR043129">
    <property type="entry name" value="ATPase_NBD"/>
</dbReference>
<dbReference type="SUPFAM" id="SSF53067">
    <property type="entry name" value="Actin-like ATPase domain"/>
    <property type="match status" value="1"/>
</dbReference>
<dbReference type="Gene3D" id="2.30.36.70">
    <property type="entry name" value="Actin, Chain A, domain 2"/>
    <property type="match status" value="1"/>
</dbReference>
<reference evidence="3" key="1">
    <citation type="submission" date="2003-08" db="EMBL/GenBank/DDBJ databases">
        <authorList>
            <person name="Birren B."/>
            <person name="Nusbaum C."/>
            <person name="Abebe A."/>
            <person name="Abouelleil A."/>
            <person name="Adekoya E."/>
            <person name="Ait-zahra M."/>
            <person name="Allen N."/>
            <person name="Allen T."/>
            <person name="An P."/>
            <person name="Anderson M."/>
            <person name="Anderson S."/>
            <person name="Arachchi H."/>
            <person name="Armbruster J."/>
            <person name="Bachantsang P."/>
            <person name="Baldwin J."/>
            <person name="Barry A."/>
            <person name="Bayul T."/>
            <person name="Blitshsteyn B."/>
            <person name="Bloom T."/>
            <person name="Blye J."/>
            <person name="Boguslavskiy L."/>
            <person name="Borowsky M."/>
            <person name="Boukhgalter B."/>
            <person name="Brunache A."/>
            <person name="Butler J."/>
            <person name="Calixte N."/>
            <person name="Calvo S."/>
            <person name="Camarata J."/>
            <person name="Campo K."/>
            <person name="Chang J."/>
            <person name="Cheshatsang Y."/>
            <person name="Citroen M."/>
            <person name="Collymore A."/>
            <person name="Considine T."/>
            <person name="Cook A."/>
            <person name="Cooke P."/>
            <person name="Corum B."/>
            <person name="Cuomo C."/>
            <person name="David R."/>
            <person name="Dawoe T."/>
            <person name="Degray S."/>
            <person name="Dodge S."/>
            <person name="Dooley K."/>
            <person name="Dorje P."/>
            <person name="Dorjee K."/>
            <person name="Dorris L."/>
            <person name="Duffey N."/>
            <person name="Dupes A."/>
            <person name="Elkins T."/>
            <person name="Engels R."/>
            <person name="Erickson J."/>
            <person name="Farina A."/>
            <person name="Faro S."/>
            <person name="Ferreira P."/>
            <person name="Fischer H."/>
            <person name="Fitzgerald M."/>
            <person name="Foley K."/>
            <person name="Gage D."/>
            <person name="Galagan J."/>
            <person name="Gearin G."/>
            <person name="Gnerre S."/>
            <person name="Gnirke A."/>
            <person name="Goyette A."/>
            <person name="Graham J."/>
            <person name="Grandbois E."/>
            <person name="Gyaltsen K."/>
            <person name="Hafez N."/>
            <person name="Hagopian D."/>
            <person name="Hagos B."/>
            <person name="Hall J."/>
            <person name="Hatcher B."/>
            <person name="Heller A."/>
            <person name="Higgins H."/>
            <person name="Honan T."/>
            <person name="Horn A."/>
            <person name="Houde N."/>
            <person name="Hughes L."/>
            <person name="Hulme W."/>
            <person name="Husby E."/>
            <person name="Iliev I."/>
            <person name="Jaffe D."/>
            <person name="Jones C."/>
            <person name="Kamal M."/>
            <person name="Kamat A."/>
            <person name="Kamvysselis M."/>
            <person name="Karlsson E."/>
            <person name="Kells C."/>
            <person name="Kieu A."/>
            <person name="Kisner P."/>
            <person name="Kodira C."/>
            <person name="Kulbokas E."/>
            <person name="Labutti K."/>
            <person name="Lama D."/>
            <person name="Landers T."/>
            <person name="Leger J."/>
            <person name="Levine S."/>
            <person name="Lewis D."/>
            <person name="Lewis T."/>
            <person name="Lindblad-toh K."/>
            <person name="Liu X."/>
            <person name="Lokyitsang T."/>
            <person name="Lokyitsang Y."/>
            <person name="Lucien O."/>
            <person name="Lui A."/>
            <person name="Ma L.J."/>
            <person name="Mabbitt R."/>
            <person name="Macdonald J."/>
            <person name="Maclean C."/>
            <person name="Major J."/>
            <person name="Manning J."/>
            <person name="Marabella R."/>
            <person name="Maru K."/>
            <person name="Matthews C."/>
            <person name="Mauceli E."/>
            <person name="Mccarthy M."/>
            <person name="Mcdonough S."/>
            <person name="Mcghee T."/>
            <person name="Meldrim J."/>
            <person name="Meneus L."/>
            <person name="Mesirov J."/>
            <person name="Mihalev A."/>
            <person name="Mihova T."/>
            <person name="Mikkelsen T."/>
            <person name="Mlenga V."/>
            <person name="Moru K."/>
            <person name="Mozes J."/>
            <person name="Mulrain L."/>
            <person name="Munson G."/>
            <person name="Naylor J."/>
            <person name="Newes C."/>
            <person name="Nguyen C."/>
            <person name="Nguyen N."/>
            <person name="Nguyen T."/>
            <person name="Nicol R."/>
            <person name="Nielsen C."/>
            <person name="Nizzari M."/>
            <person name="Norbu C."/>
            <person name="Norbu N."/>
            <person name="O'donnell P."/>
            <person name="Okoawo O."/>
            <person name="O'leary S."/>
            <person name="Omotosho B."/>
            <person name="O'neill K."/>
            <person name="Osman S."/>
            <person name="Parker S."/>
            <person name="Perrin D."/>
            <person name="Phunkhang P."/>
            <person name="Piqani B."/>
            <person name="Purcell S."/>
            <person name="Rachupka T."/>
            <person name="Ramasamy U."/>
            <person name="Rameau R."/>
            <person name="Ray V."/>
            <person name="Raymond C."/>
            <person name="Retta R."/>
            <person name="Richardson S."/>
            <person name="Rise C."/>
            <person name="Rodriguez J."/>
            <person name="Rogers J."/>
            <person name="Rogov P."/>
            <person name="Rutman M."/>
            <person name="Schupbach R."/>
            <person name="Seaman C."/>
            <person name="Settipalli S."/>
            <person name="Sharpe T."/>
            <person name="Sheridan J."/>
            <person name="Sherpa N."/>
            <person name="Shi J."/>
            <person name="Smirnov S."/>
            <person name="Smith C."/>
            <person name="Sougnez C."/>
            <person name="Spencer B."/>
            <person name="Stalker J."/>
            <person name="Stange-thomann N."/>
            <person name="Stavropoulos S."/>
            <person name="Stetson K."/>
            <person name="Stone C."/>
            <person name="Stone S."/>
            <person name="Stubbs M."/>
            <person name="Talamas J."/>
            <person name="Tchuinga P."/>
            <person name="Tenzing P."/>
            <person name="Tesfaye S."/>
            <person name="Theodore J."/>
            <person name="Thoulutsang Y."/>
            <person name="Topham K."/>
            <person name="Towey S."/>
            <person name="Tsamla T."/>
            <person name="Tsomo N."/>
            <person name="Vallee D."/>
            <person name="Vassiliev H."/>
            <person name="Venkataraman V."/>
            <person name="Vinson J."/>
            <person name="Vo A."/>
            <person name="Wade C."/>
            <person name="Wang S."/>
            <person name="Wangchuk T."/>
            <person name="Wangdi T."/>
            <person name="Whittaker C."/>
            <person name="Wilkinson J."/>
            <person name="Wu Y."/>
            <person name="Wyman D."/>
            <person name="Yadav S."/>
            <person name="Yang S."/>
            <person name="Yang X."/>
            <person name="Yeager S."/>
            <person name="Yee E."/>
            <person name="Young G."/>
            <person name="Zainoun J."/>
            <person name="Zembeck L."/>
            <person name="Zimmer A."/>
            <person name="Zody M."/>
            <person name="Lander E."/>
        </authorList>
    </citation>
    <scope>NUCLEOTIDE SEQUENCE [LARGE SCALE GENOMIC DNA]</scope>
</reference>
<dbReference type="InterPro" id="IPR004000">
    <property type="entry name" value="Actin"/>
</dbReference>
<reference evidence="2" key="2">
    <citation type="submission" date="2025-08" db="UniProtKB">
        <authorList>
            <consortium name="Ensembl"/>
        </authorList>
    </citation>
    <scope>IDENTIFICATION</scope>
</reference>
<dbReference type="FunFam" id="3.30.420.40:FF:000050">
    <property type="entry name" value="Actin, alpha skeletal muscle"/>
    <property type="match status" value="1"/>
</dbReference>
<keyword evidence="3" id="KW-1185">Reference proteome</keyword>
<dbReference type="HOGENOM" id="CLU_027965_7_3_1"/>
<reference evidence="2" key="3">
    <citation type="submission" date="2025-09" db="UniProtKB">
        <authorList>
            <consortium name="Ensembl"/>
        </authorList>
    </citation>
    <scope>IDENTIFICATION</scope>
</reference>
<evidence type="ECO:0000313" key="3">
    <source>
        <dbReference type="Proteomes" id="UP000007875"/>
    </source>
</evidence>
<organism evidence="2 3">
    <name type="scientific">Ciona savignyi</name>
    <name type="common">Pacific transparent sea squirt</name>
    <dbReference type="NCBI Taxonomy" id="51511"/>
    <lineage>
        <taxon>Eukaryota</taxon>
        <taxon>Metazoa</taxon>
        <taxon>Chordata</taxon>
        <taxon>Tunicata</taxon>
        <taxon>Ascidiacea</taxon>
        <taxon>Phlebobranchia</taxon>
        <taxon>Cionidae</taxon>
        <taxon>Ciona</taxon>
    </lineage>
</organism>
<evidence type="ECO:0000313" key="2">
    <source>
        <dbReference type="Ensembl" id="ENSCSAVP00000014969.1"/>
    </source>
</evidence>
<dbReference type="Ensembl" id="ENSCSAVT00000015143.1">
    <property type="protein sequence ID" value="ENSCSAVP00000014969.1"/>
    <property type="gene ID" value="ENSCSAVG00000008768.1"/>
</dbReference>
<dbReference type="Proteomes" id="UP000007875">
    <property type="component" value="Unassembled WGS sequence"/>
</dbReference>
<evidence type="ECO:0000256" key="1">
    <source>
        <dbReference type="ARBA" id="ARBA00006752"/>
    </source>
</evidence>
<proteinExistence type="inferred from homology"/>